<dbReference type="RefSeq" id="XP_030218341.1">
    <property type="nucleotide sequence ID" value="XM_030362481.1"/>
</dbReference>
<dbReference type="Pfam" id="PF13236">
    <property type="entry name" value="CLU"/>
    <property type="match status" value="1"/>
</dbReference>
<dbReference type="InterPro" id="IPR023231">
    <property type="entry name" value="GSKIP_dom_sf"/>
</dbReference>
<dbReference type="SUPFAM" id="SSF103107">
    <property type="entry name" value="Hypothetical protein c14orf129, hspc210"/>
    <property type="match status" value="1"/>
</dbReference>
<evidence type="ECO:0000256" key="1">
    <source>
        <dbReference type="ARBA" id="ARBA00022490"/>
    </source>
</evidence>
<feature type="region of interest" description="Disordered" evidence="2">
    <location>
        <begin position="321"/>
        <end position="350"/>
    </location>
</feature>
<organism evidence="4 5">
    <name type="scientific">Gadus morhua</name>
    <name type="common">Atlantic cod</name>
    <dbReference type="NCBI Taxonomy" id="8049"/>
    <lineage>
        <taxon>Eukaryota</taxon>
        <taxon>Metazoa</taxon>
        <taxon>Chordata</taxon>
        <taxon>Craniata</taxon>
        <taxon>Vertebrata</taxon>
        <taxon>Euteleostomi</taxon>
        <taxon>Actinopterygii</taxon>
        <taxon>Neopterygii</taxon>
        <taxon>Teleostei</taxon>
        <taxon>Neoteleostei</taxon>
        <taxon>Acanthomorphata</taxon>
        <taxon>Zeiogadaria</taxon>
        <taxon>Gadariae</taxon>
        <taxon>Gadiformes</taxon>
        <taxon>Gadoidei</taxon>
        <taxon>Gadidae</taxon>
        <taxon>Gadus</taxon>
    </lineage>
</organism>
<reference evidence="4" key="1">
    <citation type="submission" date="2025-08" db="UniProtKB">
        <authorList>
            <consortium name="Ensembl"/>
        </authorList>
    </citation>
    <scope>IDENTIFICATION</scope>
</reference>
<feature type="compositionally biased region" description="Acidic residues" evidence="2">
    <location>
        <begin position="404"/>
        <end position="420"/>
    </location>
</feature>
<dbReference type="GO" id="GO:0048312">
    <property type="term" value="P:intracellular distribution of mitochondria"/>
    <property type="evidence" value="ECO:0007669"/>
    <property type="project" value="TreeGrafter"/>
</dbReference>
<dbReference type="Pfam" id="PF15044">
    <property type="entry name" value="CLU_N"/>
    <property type="match status" value="1"/>
</dbReference>
<dbReference type="AlphaFoldDB" id="A0A8C5BDD4"/>
<feature type="region of interest" description="Disordered" evidence="2">
    <location>
        <begin position="365"/>
        <end position="448"/>
    </location>
</feature>
<evidence type="ECO:0000259" key="3">
    <source>
        <dbReference type="PROSITE" id="PS51823"/>
    </source>
</evidence>
<dbReference type="PANTHER" id="PTHR12601">
    <property type="entry name" value="EUKARYOTIC TRANSLATION INITIATION FACTOR 3 SUBUNIT EIF-3"/>
    <property type="match status" value="1"/>
</dbReference>
<dbReference type="Gene3D" id="3.30.2280.10">
    <property type="entry name" value="Hypothetical protein (hspc210)"/>
    <property type="match status" value="1"/>
</dbReference>
<evidence type="ECO:0000313" key="4">
    <source>
        <dbReference type="Ensembl" id="ENSGMOP00000044410.1"/>
    </source>
</evidence>
<keyword evidence="5" id="KW-1185">Reference proteome</keyword>
<feature type="region of interest" description="Disordered" evidence="2">
    <location>
        <begin position="22"/>
        <end position="48"/>
    </location>
</feature>
<dbReference type="InterPro" id="IPR033646">
    <property type="entry name" value="CLU-central"/>
</dbReference>
<sequence length="1713" mass="188091">MGNWLQCCHSVTNYLWRRAVPGTGGGPERSPLLSTDGSDTDWPTRPEDQQDELLTVSGASDRVALEREHFLFPDIILSSSGVPVEPMVCLLVCEEDEEGGGGGGGVYERADGAGEHRLWVEVETQTERQERQGVMGVQTQTQQQAEVQTQTDMLTWRDLPATVPEETIGRVCRENQFNATTTTTCARLEAQTGLGPWSGERPESSPGGRVPARPGPLSEVAHKMEGHRETRDPQGSTGAESVVGQLNHSPVGARLSLTEPNPVGADVGRHNQTATQAHIVDEGTMGEKINNGDVMLDASTVHFPQSKSITLKTLENVSGLLSEQNESHAEQPPVPEEDGGAAVGEGVCGDPAGGHLNKECKGRAEVNVNPTGPADPHASGPGGGIVKTSRDPKDSPASMGQDVAQEEEAWPSNVEVEEQGAEQSIERSAERSRPEDGGPPAGPRGERGGVKLFLVDRLFLTAPHVKAESSAWDALECSGADQREQDQASIQEVVSLHEAGFMVRIQAPATETFELQVSGQMLVTELHQVLMDHEMTCLRTCFSLQLGGAVLDALTELRLVPGLGEGALVKVVEDPYTVRDARLHLKHVRSLLRSLDVADAHNGANGSSLSYLSLYTRGPPDPVNGSKSRAAERETIDCLLPDYITPGCKDRPLTPLQPIREDWKPLQCLRVLTVNSWNPPPGNRKMHGDLMYLNVVTVEGRDLNITASTRGFYLNQSTAFTFNPKPALPKTLSHSLVELLSQVSPVFRRTFSTLQRKRVLQHPYERIATPYQVYTWVAPHADHALDCVRAEETPASRVGQDEHTVGQSRDWNEELQGCRELPRSSLQERLHRERNIFKTNSDFVNAATQGAIAVVDGNVMAINPGEEPRKQMFIWNNLFFSLGLDTADYYRPLGGDAAAHAAPVCDLRGVQAYASIDIPGLHTLGTALVDYHGHRVTAQAIVPGLLEQHQDRGLLYGSNDHGHTVVSDTKFLDLLGKTCRPLRVQRHMVLDHHHTAVELCSCVQTKGILGNDGRAYILDLHGTFPPDLNFLLSDGGEGVPEECKRLGFPWKHRHSLASLRPELIEAFVQHRYALFQNMVSSGLEKLSADGASLENRSDSTGVRLSADVQSEALIKTLAKQNGGTAMEDMDPQRRQVILEACRAVGSVSDTSFEICFNPDVCSPAVRIPSESVYEVPKQKQLLWDAAAFLLSNQIPAVVRDFLDHTAVPLDGGSLRLALHQRGVNMRYLGPLLRALETAPEGERLSHVQRISISEVIIRSAKHIFRIYLQNVEAAALSAAVSHFLNCLLSSASSAPDSADELLSRRRGSRRRRSQGSRAAALAETAWARMTPGDLWRKIQNEAEDYYHYTLHCDSVDEAVERWSLQKISLLREIAMKTGIQVQLRDYVFESRHRPVFSEEDVVNMSPVVKHLRPSATDATGLIQQAQVAVQQGLLGEGYELIQQAMTLFSSVCGIQHEDVSTCLRLLARISYITGEYADALSHQEKAVMCTERVQGIDHPQTIQDYMLLALYCFAAGQPAAVLRLLGRARYLTLLLSGEDHPQLVQLDSMLGLVLHGLMNYDQSLKFLQNGLKMTLKYNGASSLKCAHSHHLLATLLESRGDYRLALQHEKEAYSLYRSQAGEDHDSTKESSEYLQTLTRQAVILQRALNHIYSNTPNACTPPPKFSTPSLPMILQQLNITCGILFIPLSEKQVADLKIELKGAQTDHVHGVGQ</sequence>
<dbReference type="OMA" id="DMAQCMR"/>
<reference evidence="4" key="2">
    <citation type="submission" date="2025-09" db="UniProtKB">
        <authorList>
            <consortium name="Ensembl"/>
        </authorList>
    </citation>
    <scope>IDENTIFICATION</scope>
</reference>
<dbReference type="Proteomes" id="UP000694546">
    <property type="component" value="Chromosome 7"/>
</dbReference>
<dbReference type="Gene3D" id="1.25.40.10">
    <property type="entry name" value="Tetratricopeptide repeat domain"/>
    <property type="match status" value="1"/>
</dbReference>
<accession>A0A8C5BDD4</accession>
<dbReference type="InterPro" id="IPR027523">
    <property type="entry name" value="CLU_prot"/>
</dbReference>
<dbReference type="Pfam" id="PF13424">
    <property type="entry name" value="TPR_12"/>
    <property type="match status" value="2"/>
</dbReference>
<feature type="domain" description="Clu" evidence="3">
    <location>
        <begin position="789"/>
        <end position="1031"/>
    </location>
</feature>
<dbReference type="Pfam" id="PF12807">
    <property type="entry name" value="eIF3_p135"/>
    <property type="match status" value="1"/>
</dbReference>
<dbReference type="InterPro" id="IPR028275">
    <property type="entry name" value="CLU_N"/>
</dbReference>
<evidence type="ECO:0000313" key="5">
    <source>
        <dbReference type="Proteomes" id="UP000694546"/>
    </source>
</evidence>
<dbReference type="InterPro" id="IPR011990">
    <property type="entry name" value="TPR-like_helical_dom_sf"/>
</dbReference>
<dbReference type="OrthoDB" id="1414216at2759"/>
<dbReference type="GeneID" id="115547956"/>
<dbReference type="GO" id="GO:0003729">
    <property type="term" value="F:mRNA binding"/>
    <property type="evidence" value="ECO:0007669"/>
    <property type="project" value="TreeGrafter"/>
</dbReference>
<dbReference type="CDD" id="cd15466">
    <property type="entry name" value="CLU-central"/>
    <property type="match status" value="1"/>
</dbReference>
<dbReference type="RefSeq" id="XP_030218339.1">
    <property type="nucleotide sequence ID" value="XM_030362479.1"/>
</dbReference>
<dbReference type="Ensembl" id="ENSGMOT00000062897.1">
    <property type="protein sequence ID" value="ENSGMOP00000044410.1"/>
    <property type="gene ID" value="ENSGMOG00000006937.2"/>
</dbReference>
<dbReference type="GO" id="GO:0005737">
    <property type="term" value="C:cytoplasm"/>
    <property type="evidence" value="ECO:0007669"/>
    <property type="project" value="TreeGrafter"/>
</dbReference>
<keyword evidence="1" id="KW-0963">Cytoplasm</keyword>
<dbReference type="InterPro" id="IPR025697">
    <property type="entry name" value="CLU_dom"/>
</dbReference>
<dbReference type="PANTHER" id="PTHR12601:SF10">
    <property type="entry name" value="CLUSTERED MITOCHONDRIA PROTEIN HOMOLOG"/>
    <property type="match status" value="1"/>
</dbReference>
<feature type="compositionally biased region" description="Basic and acidic residues" evidence="2">
    <location>
        <begin position="424"/>
        <end position="436"/>
    </location>
</feature>
<dbReference type="PROSITE" id="PS51823">
    <property type="entry name" value="CLU"/>
    <property type="match status" value="1"/>
</dbReference>
<gene>
    <name evidence="4" type="primary">LOC115547956</name>
</gene>
<evidence type="ECO:0000256" key="2">
    <source>
        <dbReference type="SAM" id="MobiDB-lite"/>
    </source>
</evidence>
<protein>
    <submittedName>
        <fullName evidence="4">Clustered mitochondria protein homolog</fullName>
    </submittedName>
</protein>
<name>A0A8C5BDD4_GADMO</name>
<proteinExistence type="predicted"/>
<dbReference type="GeneTree" id="ENSGT00390000012485"/>
<feature type="region of interest" description="Disordered" evidence="2">
    <location>
        <begin position="193"/>
        <end position="217"/>
    </location>
</feature>
<dbReference type="SUPFAM" id="SSF48452">
    <property type="entry name" value="TPR-like"/>
    <property type="match status" value="2"/>
</dbReference>